<dbReference type="NCBIfam" id="TIGR00229">
    <property type="entry name" value="sensory_box"/>
    <property type="match status" value="1"/>
</dbReference>
<dbReference type="CDD" id="cd06225">
    <property type="entry name" value="HAMP"/>
    <property type="match status" value="1"/>
</dbReference>
<dbReference type="GO" id="GO:0004888">
    <property type="term" value="F:transmembrane signaling receptor activity"/>
    <property type="evidence" value="ECO:0007669"/>
    <property type="project" value="TreeGrafter"/>
</dbReference>
<dbReference type="PROSITE" id="PS50885">
    <property type="entry name" value="HAMP"/>
    <property type="match status" value="1"/>
</dbReference>
<gene>
    <name evidence="11" type="ORF">SAMN06265795_1122</name>
</gene>
<comment type="similarity">
    <text evidence="3">Belongs to the methyl-accepting chemotaxis (MCP) protein family.</text>
</comment>
<feature type="coiled-coil region" evidence="5">
    <location>
        <begin position="479"/>
        <end position="517"/>
    </location>
</feature>
<evidence type="ECO:0000313" key="11">
    <source>
        <dbReference type="EMBL" id="SNT01835.1"/>
    </source>
</evidence>
<dbReference type="Proteomes" id="UP000198284">
    <property type="component" value="Unassembled WGS sequence"/>
</dbReference>
<dbReference type="Gene3D" id="1.10.287.950">
    <property type="entry name" value="Methyl-accepting chemotaxis protein"/>
    <property type="match status" value="1"/>
</dbReference>
<dbReference type="Pfam" id="PF00015">
    <property type="entry name" value="MCPsignal"/>
    <property type="match status" value="1"/>
</dbReference>
<keyword evidence="7" id="KW-0812">Transmembrane</keyword>
<dbReference type="EMBL" id="FZOT01000012">
    <property type="protein sequence ID" value="SNT01835.1"/>
    <property type="molecule type" value="Genomic_DNA"/>
</dbReference>
<dbReference type="FunFam" id="1.10.287.950:FF:000001">
    <property type="entry name" value="Methyl-accepting chemotaxis sensory transducer"/>
    <property type="match status" value="1"/>
</dbReference>
<dbReference type="RefSeq" id="WP_089400350.1">
    <property type="nucleotide sequence ID" value="NZ_FZOT01000012.1"/>
</dbReference>
<dbReference type="SMART" id="SM00304">
    <property type="entry name" value="HAMP"/>
    <property type="match status" value="1"/>
</dbReference>
<dbReference type="Pfam" id="PF00672">
    <property type="entry name" value="HAMP"/>
    <property type="match status" value="1"/>
</dbReference>
<evidence type="ECO:0000313" key="12">
    <source>
        <dbReference type="Proteomes" id="UP000198284"/>
    </source>
</evidence>
<evidence type="ECO:0000256" key="2">
    <source>
        <dbReference type="ARBA" id="ARBA00022481"/>
    </source>
</evidence>
<feature type="domain" description="Methyl-accepting transducer" evidence="8">
    <location>
        <begin position="279"/>
        <end position="508"/>
    </location>
</feature>
<reference evidence="11 12" key="1">
    <citation type="submission" date="2017-06" db="EMBL/GenBank/DDBJ databases">
        <authorList>
            <person name="Kim H.J."/>
            <person name="Triplett B.A."/>
        </authorList>
    </citation>
    <scope>NUCLEOTIDE SEQUENCE [LARGE SCALE GENOMIC DNA]</scope>
    <source>
        <strain evidence="11 12">U15</strain>
    </source>
</reference>
<dbReference type="InterPro" id="IPR001610">
    <property type="entry name" value="PAC"/>
</dbReference>
<dbReference type="PANTHER" id="PTHR43531">
    <property type="entry name" value="PROTEIN ICFG"/>
    <property type="match status" value="1"/>
</dbReference>
<dbReference type="InterPro" id="IPR035965">
    <property type="entry name" value="PAS-like_dom_sf"/>
</dbReference>
<evidence type="ECO:0000256" key="7">
    <source>
        <dbReference type="SAM" id="Phobius"/>
    </source>
</evidence>
<feature type="transmembrane region" description="Helical" evidence="7">
    <location>
        <begin position="200"/>
        <end position="226"/>
    </location>
</feature>
<feature type="domain" description="HAMP" evidence="10">
    <location>
        <begin position="222"/>
        <end position="274"/>
    </location>
</feature>
<sequence length="563" mass="58532">MRMNTPVTHTERPLKDGGCIVSKTDLYGKIQYVNPYFIEVSGFAEEELIGAPQNIVRHPDMPREAFADMWGTIKAGMPWTGVVKNRCKNGDHYWVLANVTPVIENGQPVGYMSVRTKPSREQVQEADSLYRRMREGKAQGVALKHGKVVHTGLAGRIAALTGIGIGAQIAFGIGLFCLLAVVSAIIGLSALPSAASSAGLWLGGTTALAVVVAAAVGIGLHARIVVPLRESIRVARAIAGGDLTIRFDADGTGDMGQLLRALQQMNVNLFAIIGDVRANVESIMQATSEIASGNLDLSSRTEAQASSLEQTASSMEQFASAVKQNAESATHANGLASSASGVAQKGGEVVRKVTDTMADISSSAHKIVDIISMIDGIAFQTNILALNAAVEAARAGEQGRGFAVVAAEVRNLAQRSAAAAKEIKGLIDVSVDKVSAGATLVADAGRTMTEIEESVGRVSGIIGEISQASQEQSAGISQVNSAIAQMDESTQQNAALVEQAAAAAASLEGQAAELAQALSVFKLGNSAASGMPAPAAVQPRPQLQPAPGGAHRPLLNAPRERKR</sequence>
<dbReference type="InterPro" id="IPR013655">
    <property type="entry name" value="PAS_fold_3"/>
</dbReference>
<comment type="subcellular location">
    <subcellularLocation>
        <location evidence="1">Membrane</location>
    </subcellularLocation>
</comment>
<keyword evidence="7" id="KW-0472">Membrane</keyword>
<keyword evidence="4" id="KW-0807">Transducer</keyword>
<dbReference type="AlphaFoldDB" id="A0A239J7Q1"/>
<dbReference type="OrthoDB" id="9806477at2"/>
<protein>
    <submittedName>
        <fullName evidence="11">Methyl-accepting chemotaxis sensory transducer with Pas/Pac sensor</fullName>
    </submittedName>
</protein>
<dbReference type="SMART" id="SM00086">
    <property type="entry name" value="PAC"/>
    <property type="match status" value="1"/>
</dbReference>
<dbReference type="GO" id="GO:0006935">
    <property type="term" value="P:chemotaxis"/>
    <property type="evidence" value="ECO:0007669"/>
    <property type="project" value="TreeGrafter"/>
</dbReference>
<dbReference type="GO" id="GO:0007165">
    <property type="term" value="P:signal transduction"/>
    <property type="evidence" value="ECO:0007669"/>
    <property type="project" value="UniProtKB-KW"/>
</dbReference>
<dbReference type="PANTHER" id="PTHR43531:SF14">
    <property type="entry name" value="METHYL-ACCEPTING CHEMOTAXIS PROTEIN I-RELATED"/>
    <property type="match status" value="1"/>
</dbReference>
<evidence type="ECO:0000256" key="3">
    <source>
        <dbReference type="ARBA" id="ARBA00029447"/>
    </source>
</evidence>
<proteinExistence type="inferred from homology"/>
<dbReference type="CDD" id="cd00130">
    <property type="entry name" value="PAS"/>
    <property type="match status" value="1"/>
</dbReference>
<dbReference type="SUPFAM" id="SSF58104">
    <property type="entry name" value="Methyl-accepting chemotaxis protein (MCP) signaling domain"/>
    <property type="match status" value="1"/>
</dbReference>
<name>A0A239J7Q1_9BURK</name>
<feature type="transmembrane region" description="Helical" evidence="7">
    <location>
        <begin position="157"/>
        <end position="188"/>
    </location>
</feature>
<feature type="domain" description="PAS" evidence="9">
    <location>
        <begin position="25"/>
        <end position="50"/>
    </location>
</feature>
<evidence type="ECO:0000259" key="8">
    <source>
        <dbReference type="PROSITE" id="PS50111"/>
    </source>
</evidence>
<keyword evidence="7" id="KW-1133">Transmembrane helix</keyword>
<dbReference type="SMART" id="SM00283">
    <property type="entry name" value="MA"/>
    <property type="match status" value="1"/>
</dbReference>
<organism evidence="11 12">
    <name type="scientific">Noviherbaspirillum humi</name>
    <dbReference type="NCBI Taxonomy" id="1688639"/>
    <lineage>
        <taxon>Bacteria</taxon>
        <taxon>Pseudomonadati</taxon>
        <taxon>Pseudomonadota</taxon>
        <taxon>Betaproteobacteria</taxon>
        <taxon>Burkholderiales</taxon>
        <taxon>Oxalobacteraceae</taxon>
        <taxon>Noviherbaspirillum</taxon>
    </lineage>
</organism>
<dbReference type="SUPFAM" id="SSF55785">
    <property type="entry name" value="PYP-like sensor domain (PAS domain)"/>
    <property type="match status" value="1"/>
</dbReference>
<keyword evidence="5" id="KW-0175">Coiled coil</keyword>
<keyword evidence="12" id="KW-1185">Reference proteome</keyword>
<feature type="region of interest" description="Disordered" evidence="6">
    <location>
        <begin position="529"/>
        <end position="563"/>
    </location>
</feature>
<dbReference type="GO" id="GO:0005886">
    <property type="term" value="C:plasma membrane"/>
    <property type="evidence" value="ECO:0007669"/>
    <property type="project" value="TreeGrafter"/>
</dbReference>
<accession>A0A239J7Q1</accession>
<evidence type="ECO:0000259" key="10">
    <source>
        <dbReference type="PROSITE" id="PS50885"/>
    </source>
</evidence>
<dbReference type="InterPro" id="IPR051310">
    <property type="entry name" value="MCP_chemotaxis"/>
</dbReference>
<dbReference type="CDD" id="cd11386">
    <property type="entry name" value="MCP_signal"/>
    <property type="match status" value="1"/>
</dbReference>
<dbReference type="Gene3D" id="3.30.450.20">
    <property type="entry name" value="PAS domain"/>
    <property type="match status" value="1"/>
</dbReference>
<dbReference type="PROSITE" id="PS50112">
    <property type="entry name" value="PAS"/>
    <property type="match status" value="1"/>
</dbReference>
<dbReference type="InterPro" id="IPR000014">
    <property type="entry name" value="PAS"/>
</dbReference>
<dbReference type="PROSITE" id="PS50111">
    <property type="entry name" value="CHEMOTAXIS_TRANSDUC_2"/>
    <property type="match status" value="1"/>
</dbReference>
<evidence type="ECO:0000259" key="9">
    <source>
        <dbReference type="PROSITE" id="PS50112"/>
    </source>
</evidence>
<dbReference type="InterPro" id="IPR004089">
    <property type="entry name" value="MCPsignal_dom"/>
</dbReference>
<keyword evidence="2" id="KW-0488">Methylation</keyword>
<evidence type="ECO:0000256" key="5">
    <source>
        <dbReference type="SAM" id="Coils"/>
    </source>
</evidence>
<evidence type="ECO:0000256" key="1">
    <source>
        <dbReference type="ARBA" id="ARBA00004370"/>
    </source>
</evidence>
<dbReference type="InterPro" id="IPR003660">
    <property type="entry name" value="HAMP_dom"/>
</dbReference>
<evidence type="ECO:0000256" key="4">
    <source>
        <dbReference type="PROSITE-ProRule" id="PRU00284"/>
    </source>
</evidence>
<dbReference type="Pfam" id="PF08447">
    <property type="entry name" value="PAS_3"/>
    <property type="match status" value="1"/>
</dbReference>
<evidence type="ECO:0000256" key="6">
    <source>
        <dbReference type="SAM" id="MobiDB-lite"/>
    </source>
</evidence>